<evidence type="ECO:0000313" key="3">
    <source>
        <dbReference type="EMBL" id="MCZ4517498.1"/>
    </source>
</evidence>
<dbReference type="PANTHER" id="PTHR43143">
    <property type="entry name" value="METALLOPHOSPHOESTERASE, CALCINEURIN SUPERFAMILY"/>
    <property type="match status" value="1"/>
</dbReference>
<feature type="domain" description="Calcineurin-like phosphoesterase" evidence="2">
    <location>
        <begin position="196"/>
        <end position="416"/>
    </location>
</feature>
<comment type="caution">
    <text evidence="3">The sequence shown here is derived from an EMBL/GenBank/DDBJ whole genome shotgun (WGS) entry which is preliminary data.</text>
</comment>
<dbReference type="InterPro" id="IPR004843">
    <property type="entry name" value="Calcineurin-like_PHP"/>
</dbReference>
<feature type="chain" id="PRO_5047255403" evidence="1">
    <location>
        <begin position="25"/>
        <end position="514"/>
    </location>
</feature>
<feature type="signal peptide" evidence="1">
    <location>
        <begin position="1"/>
        <end position="24"/>
    </location>
</feature>
<reference evidence="3" key="1">
    <citation type="submission" date="2022-12" db="EMBL/GenBank/DDBJ databases">
        <authorList>
            <person name="Krivoruchko A.V."/>
            <person name="Elkin A."/>
        </authorList>
    </citation>
    <scope>NUCLEOTIDE SEQUENCE</scope>
    <source>
        <strain evidence="3">IEGM 1391</strain>
    </source>
</reference>
<evidence type="ECO:0000259" key="2">
    <source>
        <dbReference type="Pfam" id="PF00149"/>
    </source>
</evidence>
<proteinExistence type="predicted"/>
<dbReference type="Proteomes" id="UP001081071">
    <property type="component" value="Unassembled WGS sequence"/>
</dbReference>
<accession>A0ABT4M949</accession>
<keyword evidence="4" id="KW-1185">Reference proteome</keyword>
<organism evidence="3 4">
    <name type="scientific">Rhodococcus ruber</name>
    <dbReference type="NCBI Taxonomy" id="1830"/>
    <lineage>
        <taxon>Bacteria</taxon>
        <taxon>Bacillati</taxon>
        <taxon>Actinomycetota</taxon>
        <taxon>Actinomycetes</taxon>
        <taxon>Mycobacteriales</taxon>
        <taxon>Nocardiaceae</taxon>
        <taxon>Rhodococcus</taxon>
    </lineage>
</organism>
<dbReference type="SUPFAM" id="SSF56300">
    <property type="entry name" value="Metallo-dependent phosphatases"/>
    <property type="match status" value="1"/>
</dbReference>
<dbReference type="Pfam" id="PF00149">
    <property type="entry name" value="Metallophos"/>
    <property type="match status" value="1"/>
</dbReference>
<dbReference type="InterPro" id="IPR029052">
    <property type="entry name" value="Metallo-depent_PP-like"/>
</dbReference>
<dbReference type="PANTHER" id="PTHR43143:SF5">
    <property type="entry name" value="SECRETED PROTEIN"/>
    <property type="match status" value="1"/>
</dbReference>
<dbReference type="InterPro" id="IPR051918">
    <property type="entry name" value="STPP_CPPED1"/>
</dbReference>
<keyword evidence="1" id="KW-0732">Signal</keyword>
<dbReference type="RefSeq" id="WP_269602106.1">
    <property type="nucleotide sequence ID" value="NZ_JAPWIJ010000001.1"/>
</dbReference>
<name>A0ABT4M949_9NOCA</name>
<evidence type="ECO:0000313" key="4">
    <source>
        <dbReference type="Proteomes" id="UP001081071"/>
    </source>
</evidence>
<dbReference type="Gene3D" id="3.60.21.10">
    <property type="match status" value="1"/>
</dbReference>
<protein>
    <submittedName>
        <fullName evidence="3">Metallophosphoesterase</fullName>
    </submittedName>
</protein>
<dbReference type="EMBL" id="JAPWIJ010000001">
    <property type="protein sequence ID" value="MCZ4517498.1"/>
    <property type="molecule type" value="Genomic_DNA"/>
</dbReference>
<sequence>MKRPPALGSLALACVLLALTGADAGAERRDHPTPRQAAAVPGVGLTTVPAAITTSMVSGIATESDPTTHEVGVESSTTEMQTSGWDEYPYLRYTVSVVPGTERTTLTWSGRSVNTNDLALHVWNESTADWGPALTAAEPATPGGPIELSADVASGSGTVEVLVIDSPRADRSFAETNATPDRAFADADTYDFALQHITDTQYISRDDPGVYSDMTQWTADNADELKIDYSMHTGDLIQSWISPGRPDTQARREFEAASESMSILEDAGIAHGVLPGNHDNIWNAAGKLVPGEHEKNHALYNEYFGPQRYRDQPYWGGSFTAEDNSAHYDLVDIAGAKFLMLFIGYNPPEKVMQWAERVLDDHPDRNVVIGTHYYLDELGEKKLMGFGDIGSSSGQQIWNRLVVPHESVFLVLSGHVDGQVAVVDENVGDTDRTVVQLLADYQYFEVDGERSTGFQRLLQFDVDGATMAVTTHSPTLDAYDVENYDIKSRYGPEDGEFVTDFTLRADVPRAVIVN</sequence>
<gene>
    <name evidence="3" type="ORF">O4220_03150</name>
</gene>
<evidence type="ECO:0000256" key="1">
    <source>
        <dbReference type="SAM" id="SignalP"/>
    </source>
</evidence>